<dbReference type="EMBL" id="VHJK01000002">
    <property type="protein sequence ID" value="TRD10011.1"/>
    <property type="molecule type" value="Genomic_DNA"/>
</dbReference>
<comment type="caution">
    <text evidence="2">The sequence shown here is derived from an EMBL/GenBank/DDBJ whole genome shotgun (WGS) entry which is preliminary data.</text>
</comment>
<sequence>MDGTSSLTPAARWLGYAGLLPQIICLTLAATGHEYAFTALAGGFAYAAAIFSFLGGVWWGQAIASGKAGAGSYLVAVMPSLIAVALFLPWSFGWDWPGPALMYLGGFILMSPAIDRKLNFAANDFMRLRVQLSVGLGVLTIALGFVAEAIV</sequence>
<dbReference type="AlphaFoldDB" id="A0A547P792"/>
<evidence type="ECO:0000256" key="1">
    <source>
        <dbReference type="SAM" id="Phobius"/>
    </source>
</evidence>
<dbReference type="Pfam" id="PF11911">
    <property type="entry name" value="DUF3429"/>
    <property type="match status" value="1"/>
</dbReference>
<dbReference type="RefSeq" id="WP_142789301.1">
    <property type="nucleotide sequence ID" value="NZ_VHJK01000002.1"/>
</dbReference>
<gene>
    <name evidence="2" type="ORF">FGU71_13515</name>
</gene>
<proteinExistence type="predicted"/>
<dbReference type="Proteomes" id="UP000316343">
    <property type="component" value="Unassembled WGS sequence"/>
</dbReference>
<feature type="transmembrane region" description="Helical" evidence="1">
    <location>
        <begin position="71"/>
        <end position="90"/>
    </location>
</feature>
<organism evidence="2 3">
    <name type="scientific">Erythrobacter insulae</name>
    <dbReference type="NCBI Taxonomy" id="2584124"/>
    <lineage>
        <taxon>Bacteria</taxon>
        <taxon>Pseudomonadati</taxon>
        <taxon>Pseudomonadota</taxon>
        <taxon>Alphaproteobacteria</taxon>
        <taxon>Sphingomonadales</taxon>
        <taxon>Erythrobacteraceae</taxon>
        <taxon>Erythrobacter/Porphyrobacter group</taxon>
        <taxon>Erythrobacter</taxon>
    </lineage>
</organism>
<feature type="transmembrane region" description="Helical" evidence="1">
    <location>
        <begin position="126"/>
        <end position="147"/>
    </location>
</feature>
<reference evidence="2 3" key="1">
    <citation type="submission" date="2019-06" db="EMBL/GenBank/DDBJ databases">
        <title>Erythrobacter insulae sp. nov., isolated from a tidal flat.</title>
        <authorList>
            <person name="Yoon J.-H."/>
        </authorList>
    </citation>
    <scope>NUCLEOTIDE SEQUENCE [LARGE SCALE GENOMIC DNA]</scope>
    <source>
        <strain evidence="2 3">JBTF-M21</strain>
    </source>
</reference>
<evidence type="ECO:0000313" key="2">
    <source>
        <dbReference type="EMBL" id="TRD10011.1"/>
    </source>
</evidence>
<dbReference type="OrthoDB" id="5297436at2"/>
<evidence type="ECO:0000313" key="3">
    <source>
        <dbReference type="Proteomes" id="UP000316343"/>
    </source>
</evidence>
<keyword evidence="1" id="KW-0472">Membrane</keyword>
<keyword evidence="3" id="KW-1185">Reference proteome</keyword>
<dbReference type="InterPro" id="IPR021836">
    <property type="entry name" value="DUF3429"/>
</dbReference>
<keyword evidence="1" id="KW-1133">Transmembrane helix</keyword>
<feature type="transmembrane region" description="Helical" evidence="1">
    <location>
        <begin position="36"/>
        <end position="59"/>
    </location>
</feature>
<protein>
    <submittedName>
        <fullName evidence="2">DUF3429 domain-containing protein</fullName>
    </submittedName>
</protein>
<feature type="transmembrane region" description="Helical" evidence="1">
    <location>
        <begin position="12"/>
        <end position="30"/>
    </location>
</feature>
<keyword evidence="1" id="KW-0812">Transmembrane</keyword>
<name>A0A547P792_9SPHN</name>
<accession>A0A547P792</accession>